<dbReference type="EMBL" id="CAFBLP010000021">
    <property type="protein sequence ID" value="CAB4875024.1"/>
    <property type="molecule type" value="Genomic_DNA"/>
</dbReference>
<sequence length="194" mass="20252">MDKEQRSFVKSELDNIPQTLVGISFQDQFRAQEFMTATSRLASKNLLKVHDAVIVTKRPDGTTHVVETTDPSPGRAAASGAMWAGLIGLFVAGPVGWIAGGVIGAGAGAVTAKVVDLGVPDEWVAWFREAVQAGTTTVVLLLTEVYIDALVTEAERFTGAHLVYANLDVVSFDRIAAALGDSPAEGVAGVEGGA</sequence>
<evidence type="ECO:0000313" key="1">
    <source>
        <dbReference type="EMBL" id="CAB4875024.1"/>
    </source>
</evidence>
<accession>A0A6J7E2G0</accession>
<dbReference type="Pfam" id="PF06897">
    <property type="entry name" value="DUF1269"/>
    <property type="match status" value="1"/>
</dbReference>
<organism evidence="1">
    <name type="scientific">freshwater metagenome</name>
    <dbReference type="NCBI Taxonomy" id="449393"/>
    <lineage>
        <taxon>unclassified sequences</taxon>
        <taxon>metagenomes</taxon>
        <taxon>ecological metagenomes</taxon>
    </lineage>
</organism>
<name>A0A6J7E2G0_9ZZZZ</name>
<gene>
    <name evidence="1" type="ORF">UFOPK3376_01073</name>
</gene>
<dbReference type="InterPro" id="IPR009200">
    <property type="entry name" value="DUF1269_membrane"/>
</dbReference>
<dbReference type="AlphaFoldDB" id="A0A6J7E2G0"/>
<protein>
    <submittedName>
        <fullName evidence="1">Unannotated protein</fullName>
    </submittedName>
</protein>
<proteinExistence type="predicted"/>
<reference evidence="1" key="1">
    <citation type="submission" date="2020-05" db="EMBL/GenBank/DDBJ databases">
        <authorList>
            <person name="Chiriac C."/>
            <person name="Salcher M."/>
            <person name="Ghai R."/>
            <person name="Kavagutti S V."/>
        </authorList>
    </citation>
    <scope>NUCLEOTIDE SEQUENCE</scope>
</reference>